<dbReference type="InterPro" id="IPR009746">
    <property type="entry name" value="LipidA_acyl_PagP"/>
</dbReference>
<organism evidence="9 10">
    <name type="scientific">Laribacter hongkongensis</name>
    <dbReference type="NCBI Taxonomy" id="168471"/>
    <lineage>
        <taxon>Bacteria</taxon>
        <taxon>Pseudomonadati</taxon>
        <taxon>Pseudomonadota</taxon>
        <taxon>Betaproteobacteria</taxon>
        <taxon>Neisseriales</taxon>
        <taxon>Aquaspirillaceae</taxon>
        <taxon>Laribacter</taxon>
    </lineage>
</organism>
<dbReference type="FunFam" id="2.40.160.20:FF:000002">
    <property type="entry name" value="Lipid A palmitoyltransferase PagP"/>
    <property type="match status" value="1"/>
</dbReference>
<dbReference type="OrthoDB" id="9156803at2"/>
<evidence type="ECO:0000256" key="1">
    <source>
        <dbReference type="ARBA" id="ARBA00004459"/>
    </source>
</evidence>
<dbReference type="EC" id="2.3.1.251" evidence="8"/>
<accession>A0A248LNM3</accession>
<comment type="subcellular location">
    <subcellularLocation>
        <location evidence="1">Cell outer membrane</location>
        <topology evidence="1">Lipid-anchor</topology>
    </subcellularLocation>
</comment>
<comment type="subunit">
    <text evidence="8">Homodimer.</text>
</comment>
<evidence type="ECO:0000256" key="7">
    <source>
        <dbReference type="ARBA" id="ARBA00023315"/>
    </source>
</evidence>
<feature type="active site" evidence="8">
    <location>
        <position position="74"/>
    </location>
</feature>
<evidence type="ECO:0000256" key="6">
    <source>
        <dbReference type="ARBA" id="ARBA00023237"/>
    </source>
</evidence>
<dbReference type="GO" id="GO:0009279">
    <property type="term" value="C:cell outer membrane"/>
    <property type="evidence" value="ECO:0007669"/>
    <property type="project" value="UniProtKB-SubCell"/>
</dbReference>
<protein>
    <recommendedName>
        <fullName evidence="8">Lipid A acyltransferase PagP</fullName>
        <ecNumber evidence="8">2.3.1.251</ecNumber>
    </recommendedName>
    <alternativeName>
        <fullName evidence="8">Lipid A acylation protein</fullName>
    </alternativeName>
</protein>
<feature type="active site" evidence="8">
    <location>
        <position position="117"/>
    </location>
</feature>
<evidence type="ECO:0000256" key="3">
    <source>
        <dbReference type="ARBA" id="ARBA00022679"/>
    </source>
</evidence>
<dbReference type="Gene3D" id="2.40.160.20">
    <property type="match status" value="1"/>
</dbReference>
<comment type="function">
    <text evidence="8">Transfers a fatty acid residue from the sn-1 position of a phospholipid to the N-linked hydroxyfatty acid chain on the proximal unit of lipid A or its precursors.</text>
</comment>
<dbReference type="RefSeq" id="WP_088861807.1">
    <property type="nucleotide sequence ID" value="NZ_CP022115.1"/>
</dbReference>
<proteinExistence type="inferred from homology"/>
<evidence type="ECO:0000256" key="2">
    <source>
        <dbReference type="ARBA" id="ARBA00006368"/>
    </source>
</evidence>
<evidence type="ECO:0000313" key="9">
    <source>
        <dbReference type="EMBL" id="ASJ26272.1"/>
    </source>
</evidence>
<evidence type="ECO:0000256" key="8">
    <source>
        <dbReference type="HAMAP-Rule" id="MF_00837"/>
    </source>
</evidence>
<dbReference type="EMBL" id="CP022115">
    <property type="protein sequence ID" value="ASJ26272.1"/>
    <property type="molecule type" value="Genomic_DNA"/>
</dbReference>
<dbReference type="SUPFAM" id="SSF56925">
    <property type="entry name" value="OMPA-like"/>
    <property type="match status" value="1"/>
</dbReference>
<keyword evidence="6 8" id="KW-0998">Cell outer membrane</keyword>
<feature type="chain" id="PRO_5013410596" description="Lipid A acyltransferase PagP" evidence="8">
    <location>
        <begin position="23"/>
        <end position="200"/>
    </location>
</feature>
<dbReference type="GO" id="GO:0016409">
    <property type="term" value="F:palmitoyltransferase activity"/>
    <property type="evidence" value="ECO:0007669"/>
    <property type="project" value="UniProtKB-ARBA"/>
</dbReference>
<comment type="catalytic activity">
    <reaction evidence="8">
        <text>a lipid IIA + a 1,2-diacyl-sn-glycero-3-phosphocholine = a lipid IIB + a 2-acyl-sn-glycero-3-phosphocholine</text>
        <dbReference type="Rhea" id="RHEA:74283"/>
        <dbReference type="ChEBI" id="CHEBI:57643"/>
        <dbReference type="ChEBI" id="CHEBI:57875"/>
        <dbReference type="ChEBI" id="CHEBI:193144"/>
        <dbReference type="ChEBI" id="CHEBI:193145"/>
        <dbReference type="EC" id="2.3.1.251"/>
    </reaction>
</comment>
<dbReference type="Proteomes" id="UP000197424">
    <property type="component" value="Chromosome"/>
</dbReference>
<feature type="signal peptide" evidence="8">
    <location>
        <begin position="1"/>
        <end position="22"/>
    </location>
</feature>
<keyword evidence="7 8" id="KW-0012">Acyltransferase</keyword>
<dbReference type="InterPro" id="IPR011250">
    <property type="entry name" value="OMP/PagP_B-barrel"/>
</dbReference>
<feature type="active site" evidence="8">
    <location>
        <position position="118"/>
    </location>
</feature>
<keyword evidence="3 8" id="KW-0808">Transferase</keyword>
<reference evidence="10" key="1">
    <citation type="submission" date="2017-06" db="EMBL/GenBank/DDBJ databases">
        <title>Whole genome sequence of Laribacter hongkongensis LHGZ1.</title>
        <authorList>
            <person name="Chen D."/>
            <person name="Wu H."/>
            <person name="Chen J."/>
        </authorList>
    </citation>
    <scope>NUCLEOTIDE SEQUENCE [LARGE SCALE GENOMIC DNA]</scope>
    <source>
        <strain evidence="10">LHGZ1</strain>
    </source>
</reference>
<dbReference type="Pfam" id="PF07017">
    <property type="entry name" value="PagP"/>
    <property type="match status" value="1"/>
</dbReference>
<keyword evidence="5 8" id="KW-0472">Membrane</keyword>
<feature type="site" description="Role in lipopolysaccharide recognition" evidence="8">
    <location>
        <position position="83"/>
    </location>
</feature>
<dbReference type="AlphaFoldDB" id="A0A248LNM3"/>
<comment type="catalytic activity">
    <reaction evidence="8">
        <text>a lipid A + a 1,2-diacyl-sn-glycero-3-phosphocholine = a hepta-acyl lipid A + a 2-acyl-sn-glycero-3-phosphocholine</text>
        <dbReference type="Rhea" id="RHEA:74275"/>
        <dbReference type="ChEBI" id="CHEBI:57643"/>
        <dbReference type="ChEBI" id="CHEBI:57875"/>
        <dbReference type="ChEBI" id="CHEBI:193141"/>
        <dbReference type="ChEBI" id="CHEBI:193142"/>
        <dbReference type="EC" id="2.3.1.251"/>
    </reaction>
</comment>
<comment type="caution">
    <text evidence="8">Lacks conserved residue(s) required for the propagation of feature annotation.</text>
</comment>
<evidence type="ECO:0000313" key="10">
    <source>
        <dbReference type="Proteomes" id="UP000197424"/>
    </source>
</evidence>
<dbReference type="HAMAP" id="MF_00837">
    <property type="entry name" value="PagP_transferase"/>
    <property type="match status" value="1"/>
</dbReference>
<dbReference type="GO" id="GO:0009245">
    <property type="term" value="P:lipid A biosynthetic process"/>
    <property type="evidence" value="ECO:0007669"/>
    <property type="project" value="UniProtKB-UniRule"/>
</dbReference>
<gene>
    <name evidence="8 9" type="primary">pagP</name>
    <name evidence="9" type="ORF">LHGZ1_3441</name>
</gene>
<name>A0A248LNM3_9NEIS</name>
<evidence type="ECO:0000256" key="4">
    <source>
        <dbReference type="ARBA" id="ARBA00022729"/>
    </source>
</evidence>
<evidence type="ECO:0000256" key="5">
    <source>
        <dbReference type="ARBA" id="ARBA00023136"/>
    </source>
</evidence>
<comment type="similarity">
    <text evidence="2 8">Belongs to the lipid A palmitoyltransferase family.</text>
</comment>
<sequence precursor="true">MKQMVCWLTASLLVLGNLPARAGEAVPAADETPATPEAAARPATSGFWQRSWDNVETTWRSDRYELYLPAITWHNRAFYDRDKIDEYNEHPWGLGLGRYRYDSDGNWHALYAMFFLDSHDKVEPFAGYAWQKIWRPADDVRLGAGFTVGVTARSDYSYIPFPAILPLVSVEYRRLALQATYIPGGHNNGNVLFGWLRWQL</sequence>
<comment type="catalytic activity">
    <reaction evidence="8">
        <text>a lipid IVA + a 1,2-diacyl-sn-glycero-3-phosphocholine = a lipid IVB + a 2-acyl-sn-glycero-3-phosphocholine</text>
        <dbReference type="Rhea" id="RHEA:74279"/>
        <dbReference type="ChEBI" id="CHEBI:57643"/>
        <dbReference type="ChEBI" id="CHEBI:57875"/>
        <dbReference type="ChEBI" id="CHEBI:176425"/>
        <dbReference type="ChEBI" id="CHEBI:193143"/>
        <dbReference type="EC" id="2.3.1.251"/>
    </reaction>
</comment>
<dbReference type="NCBIfam" id="NF008271">
    <property type="entry name" value="PRK11045.1"/>
    <property type="match status" value="1"/>
</dbReference>
<keyword evidence="4 8" id="KW-0732">Signal</keyword>